<dbReference type="AlphaFoldDB" id="A0A1H8ZF56"/>
<keyword evidence="1" id="KW-1133">Transmembrane helix</keyword>
<dbReference type="Proteomes" id="UP000199021">
    <property type="component" value="Unassembled WGS sequence"/>
</dbReference>
<keyword evidence="1" id="KW-0472">Membrane</keyword>
<accession>A0A1H8ZF56</accession>
<dbReference type="STRING" id="478744.SAMN05444359_101294"/>
<feature type="transmembrane region" description="Helical" evidence="1">
    <location>
        <begin position="20"/>
        <end position="38"/>
    </location>
</feature>
<keyword evidence="3" id="KW-1185">Reference proteome</keyword>
<dbReference type="EMBL" id="FOFB01000001">
    <property type="protein sequence ID" value="SEP62827.1"/>
    <property type="molecule type" value="Genomic_DNA"/>
</dbReference>
<keyword evidence="1" id="KW-0812">Transmembrane</keyword>
<organism evidence="2 3">
    <name type="scientific">Neolewinella agarilytica</name>
    <dbReference type="NCBI Taxonomy" id="478744"/>
    <lineage>
        <taxon>Bacteria</taxon>
        <taxon>Pseudomonadati</taxon>
        <taxon>Bacteroidota</taxon>
        <taxon>Saprospiria</taxon>
        <taxon>Saprospirales</taxon>
        <taxon>Lewinellaceae</taxon>
        <taxon>Neolewinella</taxon>
    </lineage>
</organism>
<sequence>MNPTSTRNNPLTLPYSLLPYYPYYPTIITIFAPMVSMTKHSLKKLETLSKELGYTVRYEKGNFQSGYCLVESRRVAIVNKFFDTEGRINVLLDILSNYRAGKESPQLSEPSEKLWKELKPFLGIKDPEEE</sequence>
<evidence type="ECO:0000256" key="1">
    <source>
        <dbReference type="SAM" id="Phobius"/>
    </source>
</evidence>
<dbReference type="InParanoid" id="A0A1H8ZF56"/>
<protein>
    <submittedName>
        <fullName evidence="2">Uncharacterized protein</fullName>
    </submittedName>
</protein>
<proteinExistence type="predicted"/>
<evidence type="ECO:0000313" key="2">
    <source>
        <dbReference type="EMBL" id="SEP62827.1"/>
    </source>
</evidence>
<evidence type="ECO:0000313" key="3">
    <source>
        <dbReference type="Proteomes" id="UP000199021"/>
    </source>
</evidence>
<name>A0A1H8ZF56_9BACT</name>
<gene>
    <name evidence="2" type="ORF">SAMN05444359_101294</name>
</gene>
<reference evidence="3" key="1">
    <citation type="submission" date="2016-10" db="EMBL/GenBank/DDBJ databases">
        <authorList>
            <person name="Varghese N."/>
            <person name="Submissions S."/>
        </authorList>
    </citation>
    <scope>NUCLEOTIDE SEQUENCE [LARGE SCALE GENOMIC DNA]</scope>
    <source>
        <strain evidence="3">DSM 24740</strain>
    </source>
</reference>